<comment type="caution">
    <text evidence="3">The sequence shown here is derived from an EMBL/GenBank/DDBJ whole genome shotgun (WGS) entry which is preliminary data.</text>
</comment>
<sequence>MPALDISTNNSEHSSSCKLGLSVSILDKLGHLTQLMLRKMAESNPKLFSLRVHQSTQNENEIMVSEQSSFQTGDIVEIYKDLNSQSSSHVLLTVTVSDEMIKGTDSVSIVDTICNNKHFNFKTFNQVYVKKVVPEPVDLIVLTCKDTYLSRSDMWRMKQHLENKCIYIDKRVTFIDIIMQITVSEIWLKGESLACGYISNKTRICFRSSSSVLHIFLQMSVENVGVRQLR</sequence>
<feature type="domain" description="IML1 N-terminal double psi beta-barrel" evidence="2">
    <location>
        <begin position="46"/>
        <end position="131"/>
    </location>
</feature>
<dbReference type="AlphaFoldDB" id="A0A7J7K4D2"/>
<dbReference type="EMBL" id="VXIV02001507">
    <property type="protein sequence ID" value="KAF6032436.1"/>
    <property type="molecule type" value="Genomic_DNA"/>
</dbReference>
<name>A0A7J7K4D2_BUGNE</name>
<evidence type="ECO:0000313" key="3">
    <source>
        <dbReference type="EMBL" id="KAF6032436.1"/>
    </source>
</evidence>
<dbReference type="GO" id="GO:1990130">
    <property type="term" value="C:GATOR1 complex"/>
    <property type="evidence" value="ECO:0007669"/>
    <property type="project" value="TreeGrafter"/>
</dbReference>
<dbReference type="InterPro" id="IPR048255">
    <property type="entry name" value="IML1_N"/>
</dbReference>
<dbReference type="GO" id="GO:1904262">
    <property type="term" value="P:negative regulation of TORC1 signaling"/>
    <property type="evidence" value="ECO:0007669"/>
    <property type="project" value="TreeGrafter"/>
</dbReference>
<protein>
    <submittedName>
        <fullName evidence="3">Uncharacterized protein</fullName>
    </submittedName>
</protein>
<feature type="domain" description="Vacuolar membrane-associated protein Iml1 N-terminal" evidence="1">
    <location>
        <begin position="141"/>
        <end position="222"/>
    </location>
</feature>
<evidence type="ECO:0000259" key="1">
    <source>
        <dbReference type="Pfam" id="PF12257"/>
    </source>
</evidence>
<dbReference type="Pfam" id="PF12257">
    <property type="entry name" value="IML1"/>
    <property type="match status" value="1"/>
</dbReference>
<dbReference type="InterPro" id="IPR055213">
    <property type="entry name" value="IML1_double_psi_beta_barrel"/>
</dbReference>
<dbReference type="PANTHER" id="PTHR13179">
    <property type="entry name" value="DEP DOMAIN CONTAINING PROTEIN 5"/>
    <property type="match status" value="1"/>
</dbReference>
<dbReference type="GO" id="GO:0034198">
    <property type="term" value="P:cellular response to amino acid starvation"/>
    <property type="evidence" value="ECO:0007669"/>
    <property type="project" value="TreeGrafter"/>
</dbReference>
<dbReference type="GO" id="GO:0010508">
    <property type="term" value="P:positive regulation of autophagy"/>
    <property type="evidence" value="ECO:0007669"/>
    <property type="project" value="TreeGrafter"/>
</dbReference>
<accession>A0A7J7K4D2</accession>
<dbReference type="Proteomes" id="UP000593567">
    <property type="component" value="Unassembled WGS sequence"/>
</dbReference>
<dbReference type="GO" id="GO:0005096">
    <property type="term" value="F:GTPase activator activity"/>
    <property type="evidence" value="ECO:0007669"/>
    <property type="project" value="InterPro"/>
</dbReference>
<gene>
    <name evidence="3" type="ORF">EB796_009250</name>
</gene>
<dbReference type="Pfam" id="PF23013">
    <property type="entry name" value="IML1_N"/>
    <property type="match status" value="1"/>
</dbReference>
<reference evidence="3" key="1">
    <citation type="submission" date="2020-06" db="EMBL/GenBank/DDBJ databases">
        <title>Draft genome of Bugula neritina, a colonial animal packing powerful symbionts and potential medicines.</title>
        <authorList>
            <person name="Rayko M."/>
        </authorList>
    </citation>
    <scope>NUCLEOTIDE SEQUENCE [LARGE SCALE GENOMIC DNA]</scope>
    <source>
        <strain evidence="3">Kwan_BN1</strain>
    </source>
</reference>
<dbReference type="GO" id="GO:0005765">
    <property type="term" value="C:lysosomal membrane"/>
    <property type="evidence" value="ECO:0007669"/>
    <property type="project" value="TreeGrafter"/>
</dbReference>
<proteinExistence type="predicted"/>
<evidence type="ECO:0000259" key="2">
    <source>
        <dbReference type="Pfam" id="PF23013"/>
    </source>
</evidence>
<evidence type="ECO:0000313" key="4">
    <source>
        <dbReference type="Proteomes" id="UP000593567"/>
    </source>
</evidence>
<organism evidence="3 4">
    <name type="scientific">Bugula neritina</name>
    <name type="common">Brown bryozoan</name>
    <name type="synonym">Sertularia neritina</name>
    <dbReference type="NCBI Taxonomy" id="10212"/>
    <lineage>
        <taxon>Eukaryota</taxon>
        <taxon>Metazoa</taxon>
        <taxon>Spiralia</taxon>
        <taxon>Lophotrochozoa</taxon>
        <taxon>Bryozoa</taxon>
        <taxon>Gymnolaemata</taxon>
        <taxon>Cheilostomatida</taxon>
        <taxon>Flustrina</taxon>
        <taxon>Buguloidea</taxon>
        <taxon>Bugulidae</taxon>
        <taxon>Bugula</taxon>
    </lineage>
</organism>
<dbReference type="OrthoDB" id="39497at2759"/>
<dbReference type="InterPro" id="IPR027244">
    <property type="entry name" value="IML1"/>
</dbReference>
<dbReference type="PANTHER" id="PTHR13179:SF8">
    <property type="entry name" value="GATOR COMPLEX PROTEIN DEPDC5"/>
    <property type="match status" value="1"/>
</dbReference>
<keyword evidence="4" id="KW-1185">Reference proteome</keyword>